<reference evidence="2 3" key="1">
    <citation type="submission" date="2013-11" db="EMBL/GenBank/DDBJ databases">
        <title>Genome sequencing of Stegodyphus mimosarum.</title>
        <authorList>
            <person name="Bechsgaard J."/>
        </authorList>
    </citation>
    <scope>NUCLEOTIDE SEQUENCE [LARGE SCALE GENOMIC DNA]</scope>
</reference>
<evidence type="ECO:0000256" key="1">
    <source>
        <dbReference type="SAM" id="Coils"/>
    </source>
</evidence>
<feature type="non-terminal residue" evidence="2">
    <location>
        <position position="1"/>
    </location>
</feature>
<organism evidence="2 3">
    <name type="scientific">Stegodyphus mimosarum</name>
    <name type="common">African social velvet spider</name>
    <dbReference type="NCBI Taxonomy" id="407821"/>
    <lineage>
        <taxon>Eukaryota</taxon>
        <taxon>Metazoa</taxon>
        <taxon>Ecdysozoa</taxon>
        <taxon>Arthropoda</taxon>
        <taxon>Chelicerata</taxon>
        <taxon>Arachnida</taxon>
        <taxon>Araneae</taxon>
        <taxon>Araneomorphae</taxon>
        <taxon>Entelegynae</taxon>
        <taxon>Eresoidea</taxon>
        <taxon>Eresidae</taxon>
        <taxon>Stegodyphus</taxon>
    </lineage>
</organism>
<dbReference type="AlphaFoldDB" id="A0A087UH53"/>
<feature type="non-terminal residue" evidence="2">
    <location>
        <position position="36"/>
    </location>
</feature>
<proteinExistence type="predicted"/>
<accession>A0A087UH53</accession>
<evidence type="ECO:0000313" key="2">
    <source>
        <dbReference type="EMBL" id="KFM76692.1"/>
    </source>
</evidence>
<dbReference type="Proteomes" id="UP000054359">
    <property type="component" value="Unassembled WGS sequence"/>
</dbReference>
<dbReference type="EMBL" id="KK119770">
    <property type="protein sequence ID" value="KFM76692.1"/>
    <property type="molecule type" value="Genomic_DNA"/>
</dbReference>
<feature type="coiled-coil region" evidence="1">
    <location>
        <begin position="3"/>
        <end position="30"/>
    </location>
</feature>
<name>A0A087UH53_STEMI</name>
<keyword evidence="1" id="KW-0175">Coiled coil</keyword>
<sequence>VNAALAKIQSERAIQKAKEAEERLREAEREAAAILG</sequence>
<evidence type="ECO:0000313" key="3">
    <source>
        <dbReference type="Proteomes" id="UP000054359"/>
    </source>
</evidence>
<keyword evidence="3" id="KW-1185">Reference proteome</keyword>
<protein>
    <submittedName>
        <fullName evidence="2">Uncharacterized protein</fullName>
    </submittedName>
</protein>
<gene>
    <name evidence="2" type="ORF">X975_06781</name>
</gene>